<reference evidence="1" key="1">
    <citation type="submission" date="2016-04" db="EMBL/GenBank/DDBJ databases">
        <authorList>
            <person name="Evans L.H."/>
            <person name="Alamgir A."/>
            <person name="Owens N."/>
            <person name="Weber N.D."/>
            <person name="Virtaneva K."/>
            <person name="Barbian K."/>
            <person name="Babar A."/>
            <person name="Rosenke K."/>
        </authorList>
    </citation>
    <scope>NUCLEOTIDE SEQUENCE</scope>
    <source>
        <strain evidence="1">86</strain>
    </source>
</reference>
<name>A0A212K1M3_9PROT</name>
<proteinExistence type="predicted"/>
<evidence type="ECO:0000313" key="1">
    <source>
        <dbReference type="EMBL" id="SBW05573.1"/>
    </source>
</evidence>
<sequence length="63" mass="6370">MDALTAVYANQAMLQQTLSIAAMKQSAELGQSAVQLLEQASPPATDAPSVPAGSTGQVVDLLA</sequence>
<dbReference type="EMBL" id="FLUO01000001">
    <property type="protein sequence ID" value="SBW05573.1"/>
    <property type="molecule type" value="Genomic_DNA"/>
</dbReference>
<gene>
    <name evidence="1" type="ORF">KL86APRO_11997</name>
</gene>
<evidence type="ECO:0008006" key="2">
    <source>
        <dbReference type="Google" id="ProtNLM"/>
    </source>
</evidence>
<dbReference type="AlphaFoldDB" id="A0A212K1M3"/>
<accession>A0A212K1M3</accession>
<organism evidence="1">
    <name type="scientific">uncultured Alphaproteobacteria bacterium</name>
    <dbReference type="NCBI Taxonomy" id="91750"/>
    <lineage>
        <taxon>Bacteria</taxon>
        <taxon>Pseudomonadati</taxon>
        <taxon>Pseudomonadota</taxon>
        <taxon>Alphaproteobacteria</taxon>
        <taxon>environmental samples</taxon>
    </lineage>
</organism>
<protein>
    <recommendedName>
        <fullName evidence="2">Motility protein</fullName>
    </recommendedName>
</protein>